<evidence type="ECO:0000313" key="2">
    <source>
        <dbReference type="Proteomes" id="UP000094828"/>
    </source>
</evidence>
<dbReference type="AlphaFoldDB" id="A0A1C3EE05"/>
<keyword evidence="2" id="KW-1185">Reference proteome</keyword>
<protein>
    <submittedName>
        <fullName evidence="1">Uncharacterized protein</fullName>
    </submittedName>
</protein>
<dbReference type="STRING" id="1841610.A6X21_22380"/>
<name>A0A1C3EE05_9PLAN</name>
<sequence length="124" mass="14019">MLFSDVGNNSEAARQIPLACGIIPTFAAETPLMEVHWEKLRKVTIQRWWNAPSVGWQAVAASMFATTAISRSSHLTHAAHCFDVLRRRVVRLTKEFLPASKVNTREPKQSQNLRTDGTFIQKML</sequence>
<gene>
    <name evidence="1" type="ORF">A6X21_22380</name>
</gene>
<evidence type="ECO:0000313" key="1">
    <source>
        <dbReference type="EMBL" id="ODA31434.1"/>
    </source>
</evidence>
<accession>A0A1C3EE05</accession>
<organism evidence="1 2">
    <name type="scientific">Planctopirus hydrillae</name>
    <dbReference type="NCBI Taxonomy" id="1841610"/>
    <lineage>
        <taxon>Bacteria</taxon>
        <taxon>Pseudomonadati</taxon>
        <taxon>Planctomycetota</taxon>
        <taxon>Planctomycetia</taxon>
        <taxon>Planctomycetales</taxon>
        <taxon>Planctomycetaceae</taxon>
        <taxon>Planctopirus</taxon>
    </lineage>
</organism>
<reference evidence="1 2" key="1">
    <citation type="submission" date="2016-05" db="EMBL/GenBank/DDBJ databases">
        <title>Genomic and physiological characterization of Planctopirus sp. isolated from fresh water lake.</title>
        <authorList>
            <person name="Subhash Y."/>
            <person name="Ramana C."/>
        </authorList>
    </citation>
    <scope>NUCLEOTIDE SEQUENCE [LARGE SCALE GENOMIC DNA]</scope>
    <source>
        <strain evidence="1 2">JC280</strain>
    </source>
</reference>
<dbReference type="Proteomes" id="UP000094828">
    <property type="component" value="Unassembled WGS sequence"/>
</dbReference>
<proteinExistence type="predicted"/>
<dbReference type="EMBL" id="LYDR01000086">
    <property type="protein sequence ID" value="ODA31434.1"/>
    <property type="molecule type" value="Genomic_DNA"/>
</dbReference>
<comment type="caution">
    <text evidence="1">The sequence shown here is derived from an EMBL/GenBank/DDBJ whole genome shotgun (WGS) entry which is preliminary data.</text>
</comment>